<accession>A0A537IPC0</accession>
<evidence type="ECO:0000259" key="2">
    <source>
        <dbReference type="PROSITE" id="PS50943"/>
    </source>
</evidence>
<dbReference type="PANTHER" id="PTHR46797">
    <property type="entry name" value="HTH-TYPE TRANSCRIPTIONAL REGULATOR"/>
    <property type="match status" value="1"/>
</dbReference>
<dbReference type="GO" id="GO:0003677">
    <property type="term" value="F:DNA binding"/>
    <property type="evidence" value="ECO:0007669"/>
    <property type="project" value="UniProtKB-KW"/>
</dbReference>
<reference evidence="3 4" key="1">
    <citation type="journal article" date="2019" name="Nat. Microbiol.">
        <title>Mediterranean grassland soil C-N compound turnover is dependent on rainfall and depth, and is mediated by genomically divergent microorganisms.</title>
        <authorList>
            <person name="Diamond S."/>
            <person name="Andeer P.F."/>
            <person name="Li Z."/>
            <person name="Crits-Christoph A."/>
            <person name="Burstein D."/>
            <person name="Anantharaman K."/>
            <person name="Lane K.R."/>
            <person name="Thomas B.C."/>
            <person name="Pan C."/>
            <person name="Northen T.R."/>
            <person name="Banfield J.F."/>
        </authorList>
    </citation>
    <scope>NUCLEOTIDE SEQUENCE [LARGE SCALE GENOMIC DNA]</scope>
    <source>
        <strain evidence="3">NP_8</strain>
    </source>
</reference>
<dbReference type="Pfam" id="PF13560">
    <property type="entry name" value="HTH_31"/>
    <property type="match status" value="1"/>
</dbReference>
<dbReference type="AlphaFoldDB" id="A0A537IPC0"/>
<dbReference type="GO" id="GO:0005829">
    <property type="term" value="C:cytosol"/>
    <property type="evidence" value="ECO:0007669"/>
    <property type="project" value="TreeGrafter"/>
</dbReference>
<gene>
    <name evidence="3" type="ORF">E6H05_10040</name>
</gene>
<dbReference type="EMBL" id="VBAP01000074">
    <property type="protein sequence ID" value="TMI73181.1"/>
    <property type="molecule type" value="Genomic_DNA"/>
</dbReference>
<dbReference type="Gene3D" id="1.10.260.40">
    <property type="entry name" value="lambda repressor-like DNA-binding domains"/>
    <property type="match status" value="1"/>
</dbReference>
<proteinExistence type="predicted"/>
<dbReference type="SMART" id="SM00530">
    <property type="entry name" value="HTH_XRE"/>
    <property type="match status" value="1"/>
</dbReference>
<evidence type="ECO:0000313" key="3">
    <source>
        <dbReference type="EMBL" id="TMI73181.1"/>
    </source>
</evidence>
<dbReference type="InterPro" id="IPR050807">
    <property type="entry name" value="TransReg_Diox_bact_type"/>
</dbReference>
<dbReference type="InterPro" id="IPR001387">
    <property type="entry name" value="Cro/C1-type_HTH"/>
</dbReference>
<protein>
    <submittedName>
        <fullName evidence="3">Helix-turn-helix transcriptional regulator</fullName>
    </submittedName>
</protein>
<dbReference type="Proteomes" id="UP000318834">
    <property type="component" value="Unassembled WGS sequence"/>
</dbReference>
<dbReference type="SUPFAM" id="SSF47413">
    <property type="entry name" value="lambda repressor-like DNA-binding domains"/>
    <property type="match status" value="1"/>
</dbReference>
<organism evidence="3 4">
    <name type="scientific">Candidatus Segetimicrobium genomatis</name>
    <dbReference type="NCBI Taxonomy" id="2569760"/>
    <lineage>
        <taxon>Bacteria</taxon>
        <taxon>Bacillati</taxon>
        <taxon>Candidatus Sysuimicrobiota</taxon>
        <taxon>Candidatus Sysuimicrobiia</taxon>
        <taxon>Candidatus Sysuimicrobiales</taxon>
        <taxon>Candidatus Segetimicrobiaceae</taxon>
        <taxon>Candidatus Segetimicrobium</taxon>
    </lineage>
</organism>
<dbReference type="PANTHER" id="PTHR46797:SF1">
    <property type="entry name" value="METHYLPHOSPHONATE SYNTHASE"/>
    <property type="match status" value="1"/>
</dbReference>
<feature type="domain" description="HTH cro/C1-type" evidence="2">
    <location>
        <begin position="9"/>
        <end position="63"/>
    </location>
</feature>
<evidence type="ECO:0000313" key="4">
    <source>
        <dbReference type="Proteomes" id="UP000318834"/>
    </source>
</evidence>
<dbReference type="InterPro" id="IPR010982">
    <property type="entry name" value="Lambda_DNA-bd_dom_sf"/>
</dbReference>
<dbReference type="GO" id="GO:0003700">
    <property type="term" value="F:DNA-binding transcription factor activity"/>
    <property type="evidence" value="ECO:0007669"/>
    <property type="project" value="TreeGrafter"/>
</dbReference>
<evidence type="ECO:0000256" key="1">
    <source>
        <dbReference type="ARBA" id="ARBA00023125"/>
    </source>
</evidence>
<keyword evidence="1" id="KW-0238">DNA-binding</keyword>
<comment type="caution">
    <text evidence="3">The sequence shown here is derived from an EMBL/GenBank/DDBJ whole genome shotgun (WGS) entry which is preliminary data.</text>
</comment>
<dbReference type="CDD" id="cd00093">
    <property type="entry name" value="HTH_XRE"/>
    <property type="match status" value="1"/>
</dbReference>
<name>A0A537IPC0_9BACT</name>
<sequence length="64" mass="7245">MATYIGWRVRELRQRKGLTTYELAKRSGILRPNISRIESGRHVPSVETLDRLARALGVSPADLL</sequence>
<dbReference type="PROSITE" id="PS50943">
    <property type="entry name" value="HTH_CROC1"/>
    <property type="match status" value="1"/>
</dbReference>